<evidence type="ECO:0000256" key="1">
    <source>
        <dbReference type="ARBA" id="ARBA00001936"/>
    </source>
</evidence>
<dbReference type="EMBL" id="JBHRTR010000034">
    <property type="protein sequence ID" value="MFC3229890.1"/>
    <property type="molecule type" value="Genomic_DNA"/>
</dbReference>
<comment type="similarity">
    <text evidence="3">Belongs to the mandelate racemase/muconate lactonizing enzyme family.</text>
</comment>
<name>A0ABV7L697_9PROT</name>
<dbReference type="InterPro" id="IPR013370">
    <property type="entry name" value="Chloromuconate_cycloisomerase"/>
</dbReference>
<dbReference type="Gene3D" id="3.20.20.120">
    <property type="entry name" value="Enolase-like C-terminal domain"/>
    <property type="match status" value="1"/>
</dbReference>
<protein>
    <submittedName>
        <fullName evidence="9">Muconate/chloromuconate family cycloisomerase</fullName>
    </submittedName>
</protein>
<evidence type="ECO:0000256" key="7">
    <source>
        <dbReference type="ARBA" id="ARBA00023235"/>
    </source>
</evidence>
<accession>A0ABV7L697</accession>
<keyword evidence="10" id="KW-1185">Reference proteome</keyword>
<dbReference type="SUPFAM" id="SSF54826">
    <property type="entry name" value="Enolase N-terminal domain-like"/>
    <property type="match status" value="1"/>
</dbReference>
<organism evidence="9 10">
    <name type="scientific">Marinibaculum pumilum</name>
    <dbReference type="NCBI Taxonomy" id="1766165"/>
    <lineage>
        <taxon>Bacteria</taxon>
        <taxon>Pseudomonadati</taxon>
        <taxon>Pseudomonadota</taxon>
        <taxon>Alphaproteobacteria</taxon>
        <taxon>Rhodospirillales</taxon>
        <taxon>Rhodospirillaceae</taxon>
        <taxon>Marinibaculum</taxon>
    </lineage>
</organism>
<dbReference type="Pfam" id="PF13378">
    <property type="entry name" value="MR_MLE_C"/>
    <property type="match status" value="1"/>
</dbReference>
<keyword evidence="6" id="KW-0464">Manganese</keyword>
<gene>
    <name evidence="9" type="ORF">ACFOGJ_21750</name>
</gene>
<dbReference type="InterPro" id="IPR018110">
    <property type="entry name" value="Mandel_Rmase/mucon_lact_enz_CS"/>
</dbReference>
<dbReference type="Proteomes" id="UP001595528">
    <property type="component" value="Unassembled WGS sequence"/>
</dbReference>
<dbReference type="PROSITE" id="PS00908">
    <property type="entry name" value="MR_MLE_1"/>
    <property type="match status" value="1"/>
</dbReference>
<dbReference type="InterPro" id="IPR029065">
    <property type="entry name" value="Enolase_C-like"/>
</dbReference>
<dbReference type="NCBIfam" id="TIGR02534">
    <property type="entry name" value="mucon_cyclo"/>
    <property type="match status" value="1"/>
</dbReference>
<dbReference type="Gene3D" id="3.30.390.10">
    <property type="entry name" value="Enolase-like, N-terminal domain"/>
    <property type="match status" value="1"/>
</dbReference>
<dbReference type="SUPFAM" id="SSF51604">
    <property type="entry name" value="Enolase C-terminal domain-like"/>
    <property type="match status" value="1"/>
</dbReference>
<dbReference type="InterPro" id="IPR013342">
    <property type="entry name" value="Mandelate_racemase_C"/>
</dbReference>
<dbReference type="Pfam" id="PF02746">
    <property type="entry name" value="MR_MLE_N"/>
    <property type="match status" value="1"/>
</dbReference>
<dbReference type="InterPro" id="IPR013341">
    <property type="entry name" value="Mandelate_racemase_N_dom"/>
</dbReference>
<keyword evidence="7" id="KW-0413">Isomerase</keyword>
<comment type="pathway">
    <text evidence="2">Aromatic compound metabolism.</text>
</comment>
<dbReference type="PANTHER" id="PTHR48073:SF2">
    <property type="entry name" value="O-SUCCINYLBENZOATE SYNTHASE"/>
    <property type="match status" value="1"/>
</dbReference>
<comment type="cofactor">
    <cofactor evidence="1">
        <name>Mn(2+)</name>
        <dbReference type="ChEBI" id="CHEBI:29035"/>
    </cofactor>
</comment>
<evidence type="ECO:0000313" key="9">
    <source>
        <dbReference type="EMBL" id="MFC3229890.1"/>
    </source>
</evidence>
<evidence type="ECO:0000313" key="10">
    <source>
        <dbReference type="Proteomes" id="UP001595528"/>
    </source>
</evidence>
<evidence type="ECO:0000259" key="8">
    <source>
        <dbReference type="SMART" id="SM00922"/>
    </source>
</evidence>
<keyword evidence="5" id="KW-0058">Aromatic hydrocarbons catabolism</keyword>
<dbReference type="SFLD" id="SFLDG00180">
    <property type="entry name" value="muconate_cycloisomerase"/>
    <property type="match status" value="1"/>
</dbReference>
<feature type="domain" description="Mandelate racemase/muconate lactonizing enzyme C-terminal" evidence="8">
    <location>
        <begin position="139"/>
        <end position="236"/>
    </location>
</feature>
<dbReference type="SFLD" id="SFLDS00001">
    <property type="entry name" value="Enolase"/>
    <property type="match status" value="1"/>
</dbReference>
<dbReference type="PANTHER" id="PTHR48073">
    <property type="entry name" value="O-SUCCINYLBENZOATE SYNTHASE-RELATED"/>
    <property type="match status" value="1"/>
</dbReference>
<dbReference type="InterPro" id="IPR036849">
    <property type="entry name" value="Enolase-like_C_sf"/>
</dbReference>
<evidence type="ECO:0000256" key="5">
    <source>
        <dbReference type="ARBA" id="ARBA00022797"/>
    </source>
</evidence>
<evidence type="ECO:0000256" key="4">
    <source>
        <dbReference type="ARBA" id="ARBA00022723"/>
    </source>
</evidence>
<evidence type="ECO:0000256" key="2">
    <source>
        <dbReference type="ARBA" id="ARBA00005211"/>
    </source>
</evidence>
<sequence>METWILDIPATRSHVHSGATVSTQSYLLVRITSDGGAVGHGEVATAGGPWWSGDSIESVKATIDGYLAPLLCGRAVAGLATMMAAMDRKAHGNAFAKAGIEMALLDLWARLLDLPVHVLLGGAQADAFALSWPLGATEAAADLDEAEARLAEGITRFKVKMGGRAEADDLPRALAIARAVAGRAELRIDLNGAWSELQAQRSFAALADAGYRLCEQPLPRHELAGHARLGRRFPITLMADESLSDTRSLLAIEGTDAFSALALKPLKSGGLLATLRLARLAQDLGYSLFGGCFLETSLGTAACLHLGAAIGTLELGCEWMGPRLLRADIVTEPVRYDRGLACLPAGPGYGVEIDDTAIRRFARR</sequence>
<dbReference type="InterPro" id="IPR029017">
    <property type="entry name" value="Enolase-like_N"/>
</dbReference>
<evidence type="ECO:0000256" key="6">
    <source>
        <dbReference type="ARBA" id="ARBA00023211"/>
    </source>
</evidence>
<proteinExistence type="inferred from homology"/>
<keyword evidence="4" id="KW-0479">Metal-binding</keyword>
<evidence type="ECO:0000256" key="3">
    <source>
        <dbReference type="ARBA" id="ARBA00008031"/>
    </source>
</evidence>
<reference evidence="10" key="1">
    <citation type="journal article" date="2019" name="Int. J. Syst. Evol. Microbiol.">
        <title>The Global Catalogue of Microorganisms (GCM) 10K type strain sequencing project: providing services to taxonomists for standard genome sequencing and annotation.</title>
        <authorList>
            <consortium name="The Broad Institute Genomics Platform"/>
            <consortium name="The Broad Institute Genome Sequencing Center for Infectious Disease"/>
            <person name="Wu L."/>
            <person name="Ma J."/>
        </authorList>
    </citation>
    <scope>NUCLEOTIDE SEQUENCE [LARGE SCALE GENOMIC DNA]</scope>
    <source>
        <strain evidence="10">KCTC 42964</strain>
    </source>
</reference>
<comment type="caution">
    <text evidence="9">The sequence shown here is derived from an EMBL/GenBank/DDBJ whole genome shotgun (WGS) entry which is preliminary data.</text>
</comment>
<dbReference type="SMART" id="SM00922">
    <property type="entry name" value="MR_MLE"/>
    <property type="match status" value="1"/>
</dbReference>
<dbReference type="RefSeq" id="WP_379904519.1">
    <property type="nucleotide sequence ID" value="NZ_JBHRTR010000034.1"/>
</dbReference>